<protein>
    <submittedName>
        <fullName evidence="3">DUF4189 domain-containing protein</fullName>
    </submittedName>
</protein>
<feature type="signal peptide" evidence="1">
    <location>
        <begin position="1"/>
        <end position="18"/>
    </location>
</feature>
<evidence type="ECO:0000259" key="2">
    <source>
        <dbReference type="Pfam" id="PF13827"/>
    </source>
</evidence>
<feature type="chain" id="PRO_5046328788" evidence="1">
    <location>
        <begin position="19"/>
        <end position="180"/>
    </location>
</feature>
<dbReference type="Proteomes" id="UP000829455">
    <property type="component" value="Chromosome"/>
</dbReference>
<keyword evidence="4" id="KW-1185">Reference proteome</keyword>
<dbReference type="InterPro" id="IPR025240">
    <property type="entry name" value="DUF4189"/>
</dbReference>
<reference evidence="3 4" key="1">
    <citation type="submission" date="2022-03" db="EMBL/GenBank/DDBJ databases">
        <title>Genome sequencing of Neisseria macacae.</title>
        <authorList>
            <person name="Baek M.-G."/>
        </authorList>
    </citation>
    <scope>NUCLEOTIDE SEQUENCE [LARGE SCALE GENOMIC DNA]</scope>
    <source>
        <strain evidence="3 4">ATCC 33926</strain>
    </source>
</reference>
<proteinExistence type="predicted"/>
<sequence length="180" mass="19438">MKKLFLIALGLVSFNVYANCPGRYFPDTGICQIQGHNGEVVNYNVPPPQSGNSTPPPKKIIYYDVKVPSKFGAVAMNMQTGYGAGVLNKNSLSEAKKEALEQCKQGNKNAPCKVVSWVRNGCIASAKGKEINNPGKWKSFYVGKEKGLAEAEALAQCRADPKVTNCEISLPEGCSLPQLQ</sequence>
<keyword evidence="1" id="KW-0732">Signal</keyword>
<gene>
    <name evidence="3" type="ORF">MON40_10670</name>
</gene>
<dbReference type="RefSeq" id="WP_003766712.1">
    <property type="nucleotide sequence ID" value="NZ_CP094241.1"/>
</dbReference>
<evidence type="ECO:0000256" key="1">
    <source>
        <dbReference type="SAM" id="SignalP"/>
    </source>
</evidence>
<dbReference type="Pfam" id="PF13827">
    <property type="entry name" value="DUF4189"/>
    <property type="match status" value="1"/>
</dbReference>
<evidence type="ECO:0000313" key="3">
    <source>
        <dbReference type="EMBL" id="UNV84461.1"/>
    </source>
</evidence>
<name>A0ABY3Y590_9NEIS</name>
<accession>A0ABY3Y590</accession>
<feature type="domain" description="DUF4189" evidence="2">
    <location>
        <begin position="71"/>
        <end position="169"/>
    </location>
</feature>
<organism evidence="3 4">
    <name type="scientific">Neisseria macacae ATCC 33926</name>
    <dbReference type="NCBI Taxonomy" id="997348"/>
    <lineage>
        <taxon>Bacteria</taxon>
        <taxon>Pseudomonadati</taxon>
        <taxon>Pseudomonadota</taxon>
        <taxon>Betaproteobacteria</taxon>
        <taxon>Neisseriales</taxon>
        <taxon>Neisseriaceae</taxon>
        <taxon>Neisseria</taxon>
    </lineage>
</organism>
<evidence type="ECO:0000313" key="4">
    <source>
        <dbReference type="Proteomes" id="UP000829455"/>
    </source>
</evidence>
<dbReference type="EMBL" id="CP094241">
    <property type="protein sequence ID" value="UNV84461.1"/>
    <property type="molecule type" value="Genomic_DNA"/>
</dbReference>